<sequence length="747" mass="85945">MKNPLHKRYLRELKQDAGKYLVLFLFLTLTIGFVSGFQVADSSMTKAYDESFEKYKIEDGHFTLAVKADKELKSKLKKEHLKLSEIFYKDVERKNEHSVRIYTQNDDVNKICVMDGKFPENKDEIIIDRLYAENNGIAIGDKFDVDGKKFTVSGVAAFSNYSALFKNNTDMMFDANKFTVAMVTKKGFERFSDDELHYCYAYRWNYRGYSEQKASDKSDDVKDILKETGLLTDFVKASDNQAITFTGEDMGGDLVMIITLLYIVMVVLAFVFAVTTRSTIEKEASTIGTLRALGYTRGELIRHYLTLPIRVTLISAVIGNILGYTCMKDVVVDIYYHSYSLPTYETIWNTEAFWLTTVVPCLIVFAIVLLILVSMMHLPPLQFLRHELRKKKKKGVIHLPEFKFFTRFRLRIVFQNISAYLPLFLGVFFASFLLFFGMMMSPLLQNFKTEVIHSEIAKYQYILKAPVQTETKGAEKYAVMSLQTERGEEITVYGVEEDSTYLKDAKIPSGKNKVLLSDGFLEKYGLKEGGKVTLEKKYEDDSYTFTVSGTYDYPATLSVFMSMENFNRIFDYDEDYFNGYFTDKKIKDIDSSMVASIITQDDLTVIADQLEDSMGDMMWLMCAFSVFLYVLVIYLLAKMIVEKNEQSISMIKILGYSDKEAGSLYNRATGVVLVISLLLVIPICHFTMMAIYYVMMQQFNGWLTYYVAPWVYPAMIAIGIVCYLVVHMIQMKRIRRIPMGRALKDME</sequence>
<evidence type="ECO:0000259" key="7">
    <source>
        <dbReference type="Pfam" id="PF02687"/>
    </source>
</evidence>
<dbReference type="InterPro" id="IPR003838">
    <property type="entry name" value="ABC3_permease_C"/>
</dbReference>
<keyword evidence="2" id="KW-1003">Cell membrane</keyword>
<comment type="subcellular location">
    <subcellularLocation>
        <location evidence="1">Cell membrane</location>
        <topology evidence="1">Multi-pass membrane protein</topology>
    </subcellularLocation>
</comment>
<evidence type="ECO:0000256" key="6">
    <source>
        <dbReference type="SAM" id="Phobius"/>
    </source>
</evidence>
<evidence type="ECO:0000256" key="2">
    <source>
        <dbReference type="ARBA" id="ARBA00022475"/>
    </source>
</evidence>
<keyword evidence="4 6" id="KW-1133">Transmembrane helix</keyword>
<feature type="domain" description="ABC3 transporter permease C-terminal" evidence="7">
    <location>
        <begin position="621"/>
        <end position="738"/>
    </location>
</feature>
<protein>
    <submittedName>
        <fullName evidence="8">ABC transporter permease</fullName>
    </submittedName>
</protein>
<accession>A0ABV1HB35</accession>
<evidence type="ECO:0000256" key="3">
    <source>
        <dbReference type="ARBA" id="ARBA00022692"/>
    </source>
</evidence>
<dbReference type="PANTHER" id="PTHR30287">
    <property type="entry name" value="MEMBRANE COMPONENT OF PREDICTED ABC SUPERFAMILY METABOLITE UPTAKE TRANSPORTER"/>
    <property type="match status" value="1"/>
</dbReference>
<dbReference type="EMBL" id="JBBMEX010000002">
    <property type="protein sequence ID" value="MEQ2556919.1"/>
    <property type="molecule type" value="Genomic_DNA"/>
</dbReference>
<feature type="transmembrane region" description="Helical" evidence="6">
    <location>
        <begin position="311"/>
        <end position="332"/>
    </location>
</feature>
<feature type="transmembrane region" description="Helical" evidence="6">
    <location>
        <begin position="352"/>
        <end position="384"/>
    </location>
</feature>
<name>A0ABV1HB35_9FIRM</name>
<evidence type="ECO:0000256" key="1">
    <source>
        <dbReference type="ARBA" id="ARBA00004651"/>
    </source>
</evidence>
<feature type="transmembrane region" description="Helical" evidence="6">
    <location>
        <begin position="671"/>
        <end position="695"/>
    </location>
</feature>
<keyword evidence="3 6" id="KW-0812">Transmembrane</keyword>
<dbReference type="PANTHER" id="PTHR30287:SF2">
    <property type="entry name" value="BLL1001 PROTEIN"/>
    <property type="match status" value="1"/>
</dbReference>
<dbReference type="RefSeq" id="WP_353529930.1">
    <property type="nucleotide sequence ID" value="NZ_JBBMEX010000002.1"/>
</dbReference>
<dbReference type="Proteomes" id="UP001454489">
    <property type="component" value="Unassembled WGS sequence"/>
</dbReference>
<reference evidence="8 9" key="1">
    <citation type="submission" date="2024-03" db="EMBL/GenBank/DDBJ databases">
        <title>Human intestinal bacterial collection.</title>
        <authorList>
            <person name="Pauvert C."/>
            <person name="Hitch T.C.A."/>
            <person name="Clavel T."/>
        </authorList>
    </citation>
    <scope>NUCLEOTIDE SEQUENCE [LARGE SCALE GENOMIC DNA]</scope>
    <source>
        <strain evidence="8 9">CLA-AA-H185</strain>
    </source>
</reference>
<dbReference type="Pfam" id="PF02687">
    <property type="entry name" value="FtsX"/>
    <property type="match status" value="2"/>
</dbReference>
<comment type="caution">
    <text evidence="8">The sequence shown here is derived from an EMBL/GenBank/DDBJ whole genome shotgun (WGS) entry which is preliminary data.</text>
</comment>
<feature type="domain" description="ABC3 transporter permease C-terminal" evidence="7">
    <location>
        <begin position="259"/>
        <end position="379"/>
    </location>
</feature>
<feature type="transmembrane region" description="Helical" evidence="6">
    <location>
        <begin position="254"/>
        <end position="274"/>
    </location>
</feature>
<evidence type="ECO:0000313" key="9">
    <source>
        <dbReference type="Proteomes" id="UP001454489"/>
    </source>
</evidence>
<evidence type="ECO:0000313" key="8">
    <source>
        <dbReference type="EMBL" id="MEQ2556919.1"/>
    </source>
</evidence>
<organism evidence="8 9">
    <name type="scientific">Maccoyibacter intestinihominis</name>
    <dbReference type="NCBI Taxonomy" id="3133499"/>
    <lineage>
        <taxon>Bacteria</taxon>
        <taxon>Bacillati</taxon>
        <taxon>Bacillota</taxon>
        <taxon>Clostridia</taxon>
        <taxon>Lachnospirales</taxon>
        <taxon>Lachnospiraceae</taxon>
        <taxon>Maccoyibacter</taxon>
    </lineage>
</organism>
<proteinExistence type="predicted"/>
<feature type="transmembrane region" description="Helical" evidence="6">
    <location>
        <begin position="617"/>
        <end position="637"/>
    </location>
</feature>
<dbReference type="InterPro" id="IPR038766">
    <property type="entry name" value="Membrane_comp_ABC_pdt"/>
</dbReference>
<feature type="transmembrane region" description="Helical" evidence="6">
    <location>
        <begin position="707"/>
        <end position="726"/>
    </location>
</feature>
<gene>
    <name evidence="8" type="ORF">WMO43_03360</name>
</gene>
<evidence type="ECO:0000256" key="4">
    <source>
        <dbReference type="ARBA" id="ARBA00022989"/>
    </source>
</evidence>
<feature type="transmembrane region" description="Helical" evidence="6">
    <location>
        <begin position="20"/>
        <end position="40"/>
    </location>
</feature>
<keyword evidence="5 6" id="KW-0472">Membrane</keyword>
<evidence type="ECO:0000256" key="5">
    <source>
        <dbReference type="ARBA" id="ARBA00023136"/>
    </source>
</evidence>
<feature type="transmembrane region" description="Helical" evidence="6">
    <location>
        <begin position="417"/>
        <end position="440"/>
    </location>
</feature>
<keyword evidence="9" id="KW-1185">Reference proteome</keyword>